<name>A0A1M5N4K2_9ALTE</name>
<dbReference type="Proteomes" id="UP000184520">
    <property type="component" value="Unassembled WGS sequence"/>
</dbReference>
<accession>A0A1M5N4K2</accession>
<dbReference type="AlphaFoldDB" id="A0A1M5N4K2"/>
<sequence length="423" mass="45363">MREFCGSLWLLFACSVASIGVCFADEQSDLAFYEDVFSAAPYEPADTSHYLPSCARTLDSDAYKTVAESGLGTGWQNRIAHDWTFFDVPATQSKITVIDYAQTPSGLGYRYLANANTQSVVYEPWSSSKVMAIVGALSKFEPNVAADTLVGNARLADLVTSVHSYAEAGLADGNSNAIATYFANVASRDYITQLFHAGWIHTANANVRFRGAYGPTAFMPESNLWTSASLGYSQAVAHYAEGPDDPGYQTYRCEQCGLTGNKPMSTLAEAEFLKRLVSGEREPLTQLPGFDNSDLTMLLYAPGHSSTAGNVGGMMSGIGLMLARSIATALAPNDKREPNVVLDELTSGKWRLFQKIGAGPSETRQQGETVLLAHVCLPNVQGGREFTLAVQSEVPGNNDAAVGRAAKAMQATLNTSMAQLLAH</sequence>
<organism evidence="2 3">
    <name type="scientific">Marisediminitalea aggregata</name>
    <dbReference type="NCBI Taxonomy" id="634436"/>
    <lineage>
        <taxon>Bacteria</taxon>
        <taxon>Pseudomonadati</taxon>
        <taxon>Pseudomonadota</taxon>
        <taxon>Gammaproteobacteria</taxon>
        <taxon>Alteromonadales</taxon>
        <taxon>Alteromonadaceae</taxon>
        <taxon>Marisediminitalea</taxon>
    </lineage>
</organism>
<evidence type="ECO:0000313" key="2">
    <source>
        <dbReference type="EMBL" id="SHG84377.1"/>
    </source>
</evidence>
<gene>
    <name evidence="2" type="ORF">SAMN05216361_3071</name>
</gene>
<keyword evidence="1" id="KW-0732">Signal</keyword>
<proteinExistence type="predicted"/>
<dbReference type="OrthoDB" id="6336448at2"/>
<evidence type="ECO:0000313" key="3">
    <source>
        <dbReference type="Proteomes" id="UP000184520"/>
    </source>
</evidence>
<reference evidence="3" key="1">
    <citation type="submission" date="2016-11" db="EMBL/GenBank/DDBJ databases">
        <authorList>
            <person name="Varghese N."/>
            <person name="Submissions S."/>
        </authorList>
    </citation>
    <scope>NUCLEOTIDE SEQUENCE [LARGE SCALE GENOMIC DNA]</scope>
    <source>
        <strain evidence="3">CGMCC 1.8995</strain>
    </source>
</reference>
<protein>
    <recommendedName>
        <fullName evidence="4">Beta-lactamase enzyme family protein</fullName>
    </recommendedName>
</protein>
<keyword evidence="3" id="KW-1185">Reference proteome</keyword>
<feature type="chain" id="PRO_5012138299" description="Beta-lactamase enzyme family protein" evidence="1">
    <location>
        <begin position="25"/>
        <end position="423"/>
    </location>
</feature>
<evidence type="ECO:0008006" key="4">
    <source>
        <dbReference type="Google" id="ProtNLM"/>
    </source>
</evidence>
<evidence type="ECO:0000256" key="1">
    <source>
        <dbReference type="SAM" id="SignalP"/>
    </source>
</evidence>
<dbReference type="RefSeq" id="WP_073324015.1">
    <property type="nucleotide sequence ID" value="NZ_FQWD01000005.1"/>
</dbReference>
<dbReference type="EMBL" id="FQWD01000005">
    <property type="protein sequence ID" value="SHG84377.1"/>
    <property type="molecule type" value="Genomic_DNA"/>
</dbReference>
<feature type="signal peptide" evidence="1">
    <location>
        <begin position="1"/>
        <end position="24"/>
    </location>
</feature>